<evidence type="ECO:0000256" key="5">
    <source>
        <dbReference type="ARBA" id="ARBA00023136"/>
    </source>
</evidence>
<keyword evidence="3 7" id="KW-0812">Transmembrane</keyword>
<feature type="region of interest" description="Disordered" evidence="6">
    <location>
        <begin position="50"/>
        <end position="96"/>
    </location>
</feature>
<feature type="transmembrane region" description="Helical" evidence="7">
    <location>
        <begin position="225"/>
        <end position="245"/>
    </location>
</feature>
<keyword evidence="10" id="KW-1185">Reference proteome</keyword>
<evidence type="ECO:0000256" key="2">
    <source>
        <dbReference type="ARBA" id="ARBA00007262"/>
    </source>
</evidence>
<dbReference type="AlphaFoldDB" id="A0A813GJI0"/>
<gene>
    <name evidence="8" type="ORF">PGLA1383_LOCUS42162</name>
    <name evidence="9" type="ORF">PGLA2088_LOCUS27224</name>
</gene>
<evidence type="ECO:0000256" key="4">
    <source>
        <dbReference type="ARBA" id="ARBA00022989"/>
    </source>
</evidence>
<comment type="caution">
    <text evidence="8">The sequence shown here is derived from an EMBL/GenBank/DDBJ whole genome shotgun (WGS) entry which is preliminary data.</text>
</comment>
<evidence type="ECO:0000313" key="8">
    <source>
        <dbReference type="EMBL" id="CAE8625129.1"/>
    </source>
</evidence>
<dbReference type="PANTHER" id="PTHR16932">
    <property type="entry name" value="INTERFERON ALPHA-INDUCIBLE PROTEIN 27"/>
    <property type="match status" value="1"/>
</dbReference>
<dbReference type="EMBL" id="CAJNNW010027366">
    <property type="protein sequence ID" value="CAE8691052.1"/>
    <property type="molecule type" value="Genomic_DNA"/>
</dbReference>
<dbReference type="GO" id="GO:0016020">
    <property type="term" value="C:membrane"/>
    <property type="evidence" value="ECO:0007669"/>
    <property type="project" value="UniProtKB-SubCell"/>
</dbReference>
<comment type="similarity">
    <text evidence="2">Belongs to the IFI6/IFI27 family.</text>
</comment>
<evidence type="ECO:0000256" key="1">
    <source>
        <dbReference type="ARBA" id="ARBA00004141"/>
    </source>
</evidence>
<reference evidence="8" key="1">
    <citation type="submission" date="2021-02" db="EMBL/GenBank/DDBJ databases">
        <authorList>
            <person name="Dougan E. K."/>
            <person name="Rhodes N."/>
            <person name="Thang M."/>
            <person name="Chan C."/>
        </authorList>
    </citation>
    <scope>NUCLEOTIDE SEQUENCE</scope>
</reference>
<comment type="subcellular location">
    <subcellularLocation>
        <location evidence="1">Membrane</location>
        <topology evidence="1">Multi-pass membrane protein</topology>
    </subcellularLocation>
</comment>
<evidence type="ECO:0000256" key="3">
    <source>
        <dbReference type="ARBA" id="ARBA00022692"/>
    </source>
</evidence>
<evidence type="ECO:0000256" key="7">
    <source>
        <dbReference type="SAM" id="Phobius"/>
    </source>
</evidence>
<proteinExistence type="inferred from homology"/>
<evidence type="ECO:0000313" key="9">
    <source>
        <dbReference type="EMBL" id="CAE8691052.1"/>
    </source>
</evidence>
<accession>A0A813GJI0</accession>
<dbReference type="OrthoDB" id="440424at2759"/>
<feature type="compositionally biased region" description="Polar residues" evidence="6">
    <location>
        <begin position="61"/>
        <end position="96"/>
    </location>
</feature>
<keyword evidence="4 7" id="KW-1133">Transmembrane helix</keyword>
<keyword evidence="5 7" id="KW-0472">Membrane</keyword>
<feature type="transmembrane region" description="Helical" evidence="7">
    <location>
        <begin position="153"/>
        <end position="178"/>
    </location>
</feature>
<dbReference type="Gene3D" id="6.10.110.10">
    <property type="match status" value="1"/>
</dbReference>
<protein>
    <submittedName>
        <fullName evidence="8">Uncharacterized protein</fullName>
    </submittedName>
</protein>
<dbReference type="Proteomes" id="UP000654075">
    <property type="component" value="Unassembled WGS sequence"/>
</dbReference>
<sequence length="257" mass="26844">MAVLGVAMVVRSCVLGVAVNNLRFVFAHHADVRTSAHSLQVLSAHDVSGYQPSQHDFKSPASASSPHHRLQVTTSEDAQRSHGTIPSLRSPTLRQGSRSSVSFASAATSLTPETFALGLPHWIISVKSWFIDHWFAAMALVRRSGIDQCSLHWFAAMALGAVSGLLIIPAFFFALALIGFTTGGVVAGSLAACCQAQAGSVAGGSCFALGQSIAALGVRAACTPPVLMAGSVAGVAISQVLMYFYSCTWFDSVCCQG</sequence>
<evidence type="ECO:0000256" key="6">
    <source>
        <dbReference type="SAM" id="MobiDB-lite"/>
    </source>
</evidence>
<dbReference type="Proteomes" id="UP000626109">
    <property type="component" value="Unassembled WGS sequence"/>
</dbReference>
<dbReference type="InterPro" id="IPR009311">
    <property type="entry name" value="IFI6/IFI27-like"/>
</dbReference>
<dbReference type="Pfam" id="PF06140">
    <property type="entry name" value="Ifi-6-16"/>
    <property type="match status" value="1"/>
</dbReference>
<dbReference type="PANTHER" id="PTHR16932:SF18">
    <property type="entry name" value="INTERFERON, ALPHA-INDUCIBLE PROTEIN 27-LIKE 2"/>
    <property type="match status" value="1"/>
</dbReference>
<dbReference type="EMBL" id="CAJNNV010028586">
    <property type="protein sequence ID" value="CAE8625129.1"/>
    <property type="molecule type" value="Genomic_DNA"/>
</dbReference>
<evidence type="ECO:0000313" key="10">
    <source>
        <dbReference type="Proteomes" id="UP000654075"/>
    </source>
</evidence>
<name>A0A813GJI0_POLGL</name>
<organism evidence="8 10">
    <name type="scientific">Polarella glacialis</name>
    <name type="common">Dinoflagellate</name>
    <dbReference type="NCBI Taxonomy" id="89957"/>
    <lineage>
        <taxon>Eukaryota</taxon>
        <taxon>Sar</taxon>
        <taxon>Alveolata</taxon>
        <taxon>Dinophyceae</taxon>
        <taxon>Suessiales</taxon>
        <taxon>Suessiaceae</taxon>
        <taxon>Polarella</taxon>
    </lineage>
</organism>
<dbReference type="InterPro" id="IPR038213">
    <property type="entry name" value="IFI6/IFI27-like_sf"/>
</dbReference>